<name>A0A645FQG4_9ZZZZ</name>
<reference evidence="1" key="1">
    <citation type="submission" date="2019-08" db="EMBL/GenBank/DDBJ databases">
        <authorList>
            <person name="Kucharzyk K."/>
            <person name="Murdoch R.W."/>
            <person name="Higgins S."/>
            <person name="Loffler F."/>
        </authorList>
    </citation>
    <scope>NUCLEOTIDE SEQUENCE</scope>
</reference>
<gene>
    <name evidence="1" type="ORF">SDC9_162953</name>
</gene>
<protein>
    <recommendedName>
        <fullName evidence="2">Knr4/Smi1-like domain-containing protein</fullName>
    </recommendedName>
</protein>
<accession>A0A645FQG4</accession>
<sequence length="102" mass="11557">MFIIGDEDLCGDLIGVDTKNESLPIYLIPSDSDFETTCIASSFDNFVQIMIKLQELSVGRESPIEYAENQLSDDELNTFLVQVESTNPGCDMEFWKDLFECE</sequence>
<evidence type="ECO:0000313" key="1">
    <source>
        <dbReference type="EMBL" id="MPN15619.1"/>
    </source>
</evidence>
<organism evidence="1">
    <name type="scientific">bioreactor metagenome</name>
    <dbReference type="NCBI Taxonomy" id="1076179"/>
    <lineage>
        <taxon>unclassified sequences</taxon>
        <taxon>metagenomes</taxon>
        <taxon>ecological metagenomes</taxon>
    </lineage>
</organism>
<proteinExistence type="predicted"/>
<evidence type="ECO:0008006" key="2">
    <source>
        <dbReference type="Google" id="ProtNLM"/>
    </source>
</evidence>
<dbReference type="AlphaFoldDB" id="A0A645FQG4"/>
<dbReference type="EMBL" id="VSSQ01062440">
    <property type="protein sequence ID" value="MPN15619.1"/>
    <property type="molecule type" value="Genomic_DNA"/>
</dbReference>
<comment type="caution">
    <text evidence="1">The sequence shown here is derived from an EMBL/GenBank/DDBJ whole genome shotgun (WGS) entry which is preliminary data.</text>
</comment>